<evidence type="ECO:0000256" key="2">
    <source>
        <dbReference type="ARBA" id="ARBA00009788"/>
    </source>
</evidence>
<keyword evidence="6" id="KW-0175">Coiled coil</keyword>
<dbReference type="FunFam" id="1.10.20.10:FF:000025">
    <property type="entry name" value="Transcription initiation factor TFIID subunit 11"/>
    <property type="match status" value="1"/>
</dbReference>
<evidence type="ECO:0000256" key="4">
    <source>
        <dbReference type="ARBA" id="ARBA00023163"/>
    </source>
</evidence>
<accession>A0A922I3N6</accession>
<dbReference type="CDD" id="cd08048">
    <property type="entry name" value="HFD_TAF11"/>
    <property type="match status" value="1"/>
</dbReference>
<dbReference type="PANTHER" id="PTHR13218">
    <property type="entry name" value="TRANSCRIPTION INITIATION FACTOR TFIID SUBUNIT 11-RELATED"/>
    <property type="match status" value="1"/>
</dbReference>
<organism evidence="10 11">
    <name type="scientific">Dermatophagoides farinae</name>
    <name type="common">American house dust mite</name>
    <dbReference type="NCBI Taxonomy" id="6954"/>
    <lineage>
        <taxon>Eukaryota</taxon>
        <taxon>Metazoa</taxon>
        <taxon>Ecdysozoa</taxon>
        <taxon>Arthropoda</taxon>
        <taxon>Chelicerata</taxon>
        <taxon>Arachnida</taxon>
        <taxon>Acari</taxon>
        <taxon>Acariformes</taxon>
        <taxon>Sarcoptiformes</taxon>
        <taxon>Astigmata</taxon>
        <taxon>Psoroptidia</taxon>
        <taxon>Analgoidea</taxon>
        <taxon>Pyroglyphidae</taxon>
        <taxon>Dermatophagoidinae</taxon>
        <taxon>Dermatophagoides</taxon>
    </lineage>
</organism>
<evidence type="ECO:0000256" key="6">
    <source>
        <dbReference type="SAM" id="Coils"/>
    </source>
</evidence>
<feature type="compositionally biased region" description="Basic and acidic residues" evidence="7">
    <location>
        <begin position="51"/>
        <end position="68"/>
    </location>
</feature>
<dbReference type="GO" id="GO:0005669">
    <property type="term" value="C:transcription factor TFIID complex"/>
    <property type="evidence" value="ECO:0007669"/>
    <property type="project" value="InterPro"/>
</dbReference>
<feature type="compositionally biased region" description="Acidic residues" evidence="7">
    <location>
        <begin position="154"/>
        <end position="173"/>
    </location>
</feature>
<dbReference type="OrthoDB" id="28335at2759"/>
<gene>
    <name evidence="10" type="primary">TAF11_2</name>
    <name evidence="10" type="ORF">DERF_005119</name>
    <name evidence="9" type="ORF">HUG17_7637</name>
</gene>
<feature type="region of interest" description="Disordered" evidence="7">
    <location>
        <begin position="1"/>
        <end position="109"/>
    </location>
</feature>
<reference evidence="9" key="3">
    <citation type="journal article" date="2021" name="World Allergy Organ. J.">
        <title>Chromosome-level assembly of Dermatophagoides farinae genome and transcriptome reveals two novel allergens Der f 37 and Der f 39.</title>
        <authorList>
            <person name="Chen J."/>
            <person name="Cai Z."/>
            <person name="Fan D."/>
            <person name="Hu J."/>
            <person name="Hou Y."/>
            <person name="He Y."/>
            <person name="Zhang Z."/>
            <person name="Zhao Z."/>
            <person name="Gao P."/>
            <person name="Hu W."/>
            <person name="Sun J."/>
            <person name="Li J."/>
            <person name="Ji K."/>
        </authorList>
    </citation>
    <scope>NUCLEOTIDE SEQUENCE</scope>
    <source>
        <strain evidence="9">JKM2019</strain>
    </source>
</reference>
<dbReference type="GO" id="GO:0051123">
    <property type="term" value="P:RNA polymerase II preinitiation complex assembly"/>
    <property type="evidence" value="ECO:0007669"/>
    <property type="project" value="InterPro"/>
</dbReference>
<reference evidence="10" key="4">
    <citation type="journal article" date="2022" name="Res Sq">
        <title>Comparative Genomics Reveals Insights into the Divergent Evolution of Astigmatic Mites and Household Pest Adaptations.</title>
        <authorList>
            <person name="Xiong Q."/>
            <person name="Wan A.T.-Y."/>
            <person name="Liu X.-Y."/>
            <person name="Fung C.S.-H."/>
            <person name="Xiao X."/>
            <person name="Malainual N."/>
            <person name="Hou J."/>
            <person name="Wang L."/>
            <person name="Wang M."/>
            <person name="Yang K."/>
            <person name="Cui Y."/>
            <person name="Leung E."/>
            <person name="Nong W."/>
            <person name="Shin S.-K."/>
            <person name="Au S."/>
            <person name="Jeong K.Y."/>
            <person name="Chew F.T."/>
            <person name="Hui J."/>
            <person name="Leung T.F."/>
            <person name="Tungtrongchitr A."/>
            <person name="Zhong N."/>
            <person name="Liu Z."/>
            <person name="Tsui S."/>
        </authorList>
    </citation>
    <scope>NUCLEOTIDE SEQUENCE</scope>
    <source>
        <strain evidence="10">Derf</strain>
        <tissue evidence="10">Whole organism</tissue>
    </source>
</reference>
<evidence type="ECO:0000256" key="1">
    <source>
        <dbReference type="ARBA" id="ARBA00004123"/>
    </source>
</evidence>
<evidence type="ECO:0000256" key="7">
    <source>
        <dbReference type="SAM" id="MobiDB-lite"/>
    </source>
</evidence>
<comment type="caution">
    <text evidence="10">The sequence shown here is derived from an EMBL/GenBank/DDBJ whole genome shotgun (WGS) entry which is preliminary data.</text>
</comment>
<feature type="domain" description="TAFII28-like protein" evidence="8">
    <location>
        <begin position="252"/>
        <end position="337"/>
    </location>
</feature>
<evidence type="ECO:0000313" key="9">
    <source>
        <dbReference type="EMBL" id="KAH7637431.1"/>
    </source>
</evidence>
<keyword evidence="11" id="KW-1185">Reference proteome</keyword>
<proteinExistence type="inferred from homology"/>
<dbReference type="AlphaFoldDB" id="A0A922I3N6"/>
<comment type="subcellular location">
    <subcellularLocation>
        <location evidence="1">Nucleus</location>
    </subcellularLocation>
</comment>
<feature type="compositionally biased region" description="Basic and acidic residues" evidence="7">
    <location>
        <begin position="174"/>
        <end position="183"/>
    </location>
</feature>
<dbReference type="EMBL" id="ASGP02000002">
    <property type="protein sequence ID" value="KAH9521461.1"/>
    <property type="molecule type" value="Genomic_DNA"/>
</dbReference>
<evidence type="ECO:0000313" key="10">
    <source>
        <dbReference type="EMBL" id="KAH9521461.1"/>
    </source>
</evidence>
<dbReference type="InterPro" id="IPR009072">
    <property type="entry name" value="Histone-fold"/>
</dbReference>
<feature type="compositionally biased region" description="Acidic residues" evidence="7">
    <location>
        <begin position="26"/>
        <end position="36"/>
    </location>
</feature>
<keyword evidence="5" id="KW-0539">Nucleus</keyword>
<feature type="compositionally biased region" description="Basic and acidic residues" evidence="7">
    <location>
        <begin position="140"/>
        <end position="152"/>
    </location>
</feature>
<keyword evidence="4" id="KW-0804">Transcription</keyword>
<reference evidence="9" key="2">
    <citation type="submission" date="2020-06" db="EMBL/GenBank/DDBJ databases">
        <authorList>
            <person name="Ji K."/>
            <person name="Li J."/>
        </authorList>
    </citation>
    <scope>NUCLEOTIDE SEQUENCE</scope>
    <source>
        <strain evidence="9">JKM2019</strain>
        <tissue evidence="9">Whole body</tissue>
    </source>
</reference>
<dbReference type="InterPro" id="IPR045127">
    <property type="entry name" value="TAF11-like"/>
</dbReference>
<evidence type="ECO:0000259" key="8">
    <source>
        <dbReference type="Pfam" id="PF04719"/>
    </source>
</evidence>
<dbReference type="InterPro" id="IPR006809">
    <property type="entry name" value="TAFII28_dom"/>
</dbReference>
<reference evidence="10" key="1">
    <citation type="submission" date="2013-05" db="EMBL/GenBank/DDBJ databases">
        <authorList>
            <person name="Yim A.K.Y."/>
            <person name="Chan T.F."/>
            <person name="Ji K.M."/>
            <person name="Liu X.Y."/>
            <person name="Zhou J.W."/>
            <person name="Li R.Q."/>
            <person name="Yang K.Y."/>
            <person name="Li J."/>
            <person name="Li M."/>
            <person name="Law P.T.W."/>
            <person name="Wu Y.L."/>
            <person name="Cai Z.L."/>
            <person name="Qin H."/>
            <person name="Bao Y."/>
            <person name="Leung R.K.K."/>
            <person name="Ng P.K.S."/>
            <person name="Zou J."/>
            <person name="Zhong X.J."/>
            <person name="Ran P.X."/>
            <person name="Zhong N.S."/>
            <person name="Liu Z.G."/>
            <person name="Tsui S.K.W."/>
        </authorList>
    </citation>
    <scope>NUCLEOTIDE SEQUENCE</scope>
    <source>
        <strain evidence="10">Derf</strain>
        <tissue evidence="10">Whole organism</tissue>
    </source>
</reference>
<sequence>MELDTVDNIKIPKNEIAETSNIIGDDKEDELQCDQQDESKQNEENSFTIKDIIENKEMNETPETKKPCQEATTTTTNEEIEPRNVTKKLKLETDDDNDNDDDKNKEKSNDFASLLIEPILSIKLPDVIHTPKPSASTNDNNHHDDKDDHTGDYGDADDNDDVDENSSMDEDPDEMLKNLTSDHCDDESMDDDNNRSLLLCDKDSLEYRTGLTLLPKNGGTIMTDIDPTTLSKQEQKQLKEKLQEEERERMQVLVSNFSEEQLNRYEMYRRAAFPKAAIKRLVQQITGCSVSQNVVIAISGIAKVFVGEIVEEALDCMERNDETGPLHPKHIRESVRRLRCKGIIPRSKQPNPNTWM</sequence>
<evidence type="ECO:0000256" key="5">
    <source>
        <dbReference type="ARBA" id="ARBA00023242"/>
    </source>
</evidence>
<evidence type="ECO:0000256" key="3">
    <source>
        <dbReference type="ARBA" id="ARBA00023015"/>
    </source>
</evidence>
<comment type="similarity">
    <text evidence="2">Belongs to the TAF11 family.</text>
</comment>
<dbReference type="GO" id="GO:0016251">
    <property type="term" value="F:RNA polymerase II general transcription initiation factor activity"/>
    <property type="evidence" value="ECO:0007669"/>
    <property type="project" value="TreeGrafter"/>
</dbReference>
<dbReference type="Proteomes" id="UP000828236">
    <property type="component" value="Unassembled WGS sequence"/>
</dbReference>
<protein>
    <submittedName>
        <fullName evidence="9 10">Transcription initiation factor TFIID subunit 11</fullName>
    </submittedName>
</protein>
<feature type="coiled-coil region" evidence="6">
    <location>
        <begin position="228"/>
        <end position="255"/>
    </location>
</feature>
<feature type="region of interest" description="Disordered" evidence="7">
    <location>
        <begin position="126"/>
        <end position="190"/>
    </location>
</feature>
<dbReference type="Pfam" id="PF04719">
    <property type="entry name" value="TAFII28"/>
    <property type="match status" value="1"/>
</dbReference>
<dbReference type="GO" id="GO:0046982">
    <property type="term" value="F:protein heterodimerization activity"/>
    <property type="evidence" value="ECO:0007669"/>
    <property type="project" value="InterPro"/>
</dbReference>
<feature type="compositionally biased region" description="Basic and acidic residues" evidence="7">
    <location>
        <begin position="80"/>
        <end position="92"/>
    </location>
</feature>
<evidence type="ECO:0000313" key="11">
    <source>
        <dbReference type="Proteomes" id="UP000790347"/>
    </source>
</evidence>
<dbReference type="EMBL" id="SDOV01000009">
    <property type="protein sequence ID" value="KAH7637431.1"/>
    <property type="molecule type" value="Genomic_DNA"/>
</dbReference>
<dbReference type="PANTHER" id="PTHR13218:SF8">
    <property type="entry name" value="TRANSCRIPTION INITIATION FACTOR TFIID SUBUNIT 11"/>
    <property type="match status" value="1"/>
</dbReference>
<dbReference type="Proteomes" id="UP000790347">
    <property type="component" value="Unassembled WGS sequence"/>
</dbReference>
<dbReference type="Gene3D" id="1.10.20.10">
    <property type="entry name" value="Histone, subunit A"/>
    <property type="match status" value="1"/>
</dbReference>
<keyword evidence="3" id="KW-0805">Transcription regulation</keyword>
<dbReference type="SUPFAM" id="SSF47113">
    <property type="entry name" value="Histone-fold"/>
    <property type="match status" value="1"/>
</dbReference>
<name>A0A922I3N6_DERFA</name>